<gene>
    <name evidence="1" type="ORF">HMN09_00902600</name>
</gene>
<keyword evidence="2" id="KW-1185">Reference proteome</keyword>
<comment type="caution">
    <text evidence="1">The sequence shown here is derived from an EMBL/GenBank/DDBJ whole genome shotgun (WGS) entry which is preliminary data.</text>
</comment>
<dbReference type="Gene3D" id="1.20.1280.50">
    <property type="match status" value="1"/>
</dbReference>
<dbReference type="OrthoDB" id="2269034at2759"/>
<dbReference type="Proteomes" id="UP000613580">
    <property type="component" value="Unassembled WGS sequence"/>
</dbReference>
<accession>A0A8H6W814</accession>
<evidence type="ECO:0000313" key="1">
    <source>
        <dbReference type="EMBL" id="KAF7302679.1"/>
    </source>
</evidence>
<reference evidence="1" key="1">
    <citation type="submission" date="2020-05" db="EMBL/GenBank/DDBJ databases">
        <title>Mycena genomes resolve the evolution of fungal bioluminescence.</title>
        <authorList>
            <person name="Tsai I.J."/>
        </authorList>
    </citation>
    <scope>NUCLEOTIDE SEQUENCE</scope>
    <source>
        <strain evidence="1">110903Hualien_Pintung</strain>
    </source>
</reference>
<sequence>MSGPCGINQLPFELLSQVLVMATRGPITLSEISLSRCYEPPTSHVSQLHSVCSYWRAVALQTPELWHRQTLPISGFGIYASGRLAEKSGMYLERSAPLPFNVVISPFNDEEEVILSPALLAARDRWSLLVVEPYRRLCQSDIQVLSELPIEGFRC</sequence>
<dbReference type="EMBL" id="JACAZE010000012">
    <property type="protein sequence ID" value="KAF7302679.1"/>
    <property type="molecule type" value="Genomic_DNA"/>
</dbReference>
<evidence type="ECO:0000313" key="2">
    <source>
        <dbReference type="Proteomes" id="UP000613580"/>
    </source>
</evidence>
<protein>
    <submittedName>
        <fullName evidence="1">F-box domain-containing protein</fullName>
    </submittedName>
</protein>
<name>A0A8H6W814_MYCCL</name>
<proteinExistence type="predicted"/>
<organism evidence="1 2">
    <name type="scientific">Mycena chlorophos</name>
    <name type="common">Agaric fungus</name>
    <name type="synonym">Agaricus chlorophos</name>
    <dbReference type="NCBI Taxonomy" id="658473"/>
    <lineage>
        <taxon>Eukaryota</taxon>
        <taxon>Fungi</taxon>
        <taxon>Dikarya</taxon>
        <taxon>Basidiomycota</taxon>
        <taxon>Agaricomycotina</taxon>
        <taxon>Agaricomycetes</taxon>
        <taxon>Agaricomycetidae</taxon>
        <taxon>Agaricales</taxon>
        <taxon>Marasmiineae</taxon>
        <taxon>Mycenaceae</taxon>
        <taxon>Mycena</taxon>
    </lineage>
</organism>
<dbReference type="AlphaFoldDB" id="A0A8H6W814"/>